<dbReference type="EMBL" id="LLXU01000066">
    <property type="protein sequence ID" value="KRG44853.1"/>
    <property type="molecule type" value="Genomic_DNA"/>
</dbReference>
<keyword evidence="3" id="KW-1185">Reference proteome</keyword>
<accession>A0A0R0AIT4</accession>
<protein>
    <submittedName>
        <fullName evidence="2">Uncharacterized protein</fullName>
    </submittedName>
</protein>
<dbReference type="AlphaFoldDB" id="A0A0R0AIT4"/>
<evidence type="ECO:0000313" key="2">
    <source>
        <dbReference type="EMBL" id="KRG44853.1"/>
    </source>
</evidence>
<dbReference type="OrthoDB" id="5935824at2"/>
<dbReference type="STRING" id="676599.ARC20_07845"/>
<evidence type="ECO:0000313" key="3">
    <source>
        <dbReference type="Proteomes" id="UP000051802"/>
    </source>
</evidence>
<keyword evidence="1" id="KW-1133">Transmembrane helix</keyword>
<sequence>MRGALVRPLRDRRLWIGVAVVAAVLVIGVVAFRRPLAQWLWPDTRIQQLLAQGERALAQGRLSAADGSGARESFEAALALDSDRGEAGDGLARTGLAALAQGKRALARGDVPGARNALTLAQALQVPRAQSDALALDLRRHEAARAGLDDLVTQARHAHDEGRLEGAPDSALPLYQRVLALAPNRLDALEGREDALSDLLQAAHAELARGDLAAAAAKVEAARGYDPGHVDLPASEAALNEAVQQRLRRFDTRLRQGRLAQADADLETLADLRPAYPEVARGSEQLAAAYAAEAARRAGDFQFDAADDALARARAWSPEAPGVRAAAQAIASAHQAQASQRQALSPAARAKKLRQLLARIETAEARQQWLTPPGESAYDALREAQSLAPRDARVREAAARLVPQTQSCFEDALRANRVRGAQSCLDAWQALSVRDAGLADARRRLAQRWIAVGSERLGAGDAAFASEAVRQARRLDSAAPELADFQARVRAAEGRDR</sequence>
<evidence type="ECO:0000256" key="1">
    <source>
        <dbReference type="SAM" id="Phobius"/>
    </source>
</evidence>
<keyword evidence="1" id="KW-0812">Transmembrane</keyword>
<gene>
    <name evidence="2" type="ORF">ARC20_07845</name>
</gene>
<keyword evidence="1" id="KW-0472">Membrane</keyword>
<organism evidence="2 3">
    <name type="scientific">Stenotrophomonas panacihumi</name>
    <dbReference type="NCBI Taxonomy" id="676599"/>
    <lineage>
        <taxon>Bacteria</taxon>
        <taxon>Pseudomonadati</taxon>
        <taxon>Pseudomonadota</taxon>
        <taxon>Gammaproteobacteria</taxon>
        <taxon>Lysobacterales</taxon>
        <taxon>Lysobacteraceae</taxon>
        <taxon>Stenotrophomonas</taxon>
    </lineage>
</organism>
<feature type="transmembrane region" description="Helical" evidence="1">
    <location>
        <begin position="12"/>
        <end position="32"/>
    </location>
</feature>
<dbReference type="Proteomes" id="UP000051802">
    <property type="component" value="Unassembled WGS sequence"/>
</dbReference>
<name>A0A0R0AIT4_9GAMM</name>
<proteinExistence type="predicted"/>
<comment type="caution">
    <text evidence="2">The sequence shown here is derived from an EMBL/GenBank/DDBJ whole genome shotgun (WGS) entry which is preliminary data.</text>
</comment>
<reference evidence="2 3" key="1">
    <citation type="submission" date="2015-10" db="EMBL/GenBank/DDBJ databases">
        <title>Genome sequencing and analysis of members of genus Stenotrophomonas.</title>
        <authorList>
            <person name="Patil P.P."/>
            <person name="Midha S."/>
            <person name="Patil P.B."/>
        </authorList>
    </citation>
    <scope>NUCLEOTIDE SEQUENCE [LARGE SCALE GENOMIC DNA]</scope>
    <source>
        <strain evidence="2 3">JCM 16536</strain>
    </source>
</reference>